<comment type="caution">
    <text evidence="3">The sequence shown here is derived from an EMBL/GenBank/DDBJ whole genome shotgun (WGS) entry which is preliminary data.</text>
</comment>
<proteinExistence type="predicted"/>
<keyword evidence="2" id="KW-0812">Transmembrane</keyword>
<dbReference type="RefSeq" id="WP_057636107.1">
    <property type="nucleotide sequence ID" value="NZ_LDJI01000051.1"/>
</dbReference>
<accession>A0A0R0C5L4</accession>
<name>A0A0R0C5L4_9GAMM</name>
<feature type="compositionally biased region" description="Polar residues" evidence="1">
    <location>
        <begin position="72"/>
        <end position="94"/>
    </location>
</feature>
<dbReference type="PATRIC" id="fig|405444.3.peg.3159"/>
<protein>
    <recommendedName>
        <fullName evidence="5">Transmembrane protein</fullName>
    </recommendedName>
</protein>
<organism evidence="3 4">
    <name type="scientific">Stenotrophomonas humi</name>
    <dbReference type="NCBI Taxonomy" id="405444"/>
    <lineage>
        <taxon>Bacteria</taxon>
        <taxon>Pseudomonadati</taxon>
        <taxon>Pseudomonadota</taxon>
        <taxon>Gammaproteobacteria</taxon>
        <taxon>Lysobacterales</taxon>
        <taxon>Lysobacteraceae</taxon>
        <taxon>Stenotrophomonas</taxon>
    </lineage>
</organism>
<dbReference type="OrthoDB" id="6054507at2"/>
<gene>
    <name evidence="3" type="ORF">ABB26_18105</name>
</gene>
<dbReference type="Proteomes" id="UP000050864">
    <property type="component" value="Unassembled WGS sequence"/>
</dbReference>
<sequence length="94" mass="10365">MYWLFLLLALGAFVLAISTTQMWLLVLSLFASLLFAVLWIKGLFAARVGGVVGDAPRPLHPAELQALRDQLRSQNAPQQHVQETPTSKNDPAQP</sequence>
<dbReference type="AlphaFoldDB" id="A0A0R0C5L4"/>
<evidence type="ECO:0000313" key="3">
    <source>
        <dbReference type="EMBL" id="KRG61730.1"/>
    </source>
</evidence>
<keyword evidence="2" id="KW-0472">Membrane</keyword>
<reference evidence="3 4" key="1">
    <citation type="submission" date="2015-05" db="EMBL/GenBank/DDBJ databases">
        <title>Genome sequencing and analysis of members of genus Stenotrophomonas.</title>
        <authorList>
            <person name="Patil P.P."/>
            <person name="Midha S."/>
            <person name="Patil P.B."/>
        </authorList>
    </citation>
    <scope>NUCLEOTIDE SEQUENCE [LARGE SCALE GENOMIC DNA]</scope>
    <source>
        <strain evidence="3 4">DSM 18929</strain>
    </source>
</reference>
<keyword evidence="4" id="KW-1185">Reference proteome</keyword>
<feature type="region of interest" description="Disordered" evidence="1">
    <location>
        <begin position="71"/>
        <end position="94"/>
    </location>
</feature>
<evidence type="ECO:0000313" key="4">
    <source>
        <dbReference type="Proteomes" id="UP000050864"/>
    </source>
</evidence>
<dbReference type="EMBL" id="LDJI01000051">
    <property type="protein sequence ID" value="KRG61730.1"/>
    <property type="molecule type" value="Genomic_DNA"/>
</dbReference>
<evidence type="ECO:0000256" key="2">
    <source>
        <dbReference type="SAM" id="Phobius"/>
    </source>
</evidence>
<evidence type="ECO:0000256" key="1">
    <source>
        <dbReference type="SAM" id="MobiDB-lite"/>
    </source>
</evidence>
<evidence type="ECO:0008006" key="5">
    <source>
        <dbReference type="Google" id="ProtNLM"/>
    </source>
</evidence>
<keyword evidence="2" id="KW-1133">Transmembrane helix</keyword>
<feature type="transmembrane region" description="Helical" evidence="2">
    <location>
        <begin position="26"/>
        <end position="44"/>
    </location>
</feature>